<proteinExistence type="predicted"/>
<keyword evidence="2" id="KW-0418">Kinase</keyword>
<evidence type="ECO:0000313" key="3">
    <source>
        <dbReference type="Proteomes" id="UP001059209"/>
    </source>
</evidence>
<dbReference type="GO" id="GO:0016301">
    <property type="term" value="F:kinase activity"/>
    <property type="evidence" value="ECO:0007669"/>
    <property type="project" value="UniProtKB-KW"/>
</dbReference>
<organism evidence="2 3">
    <name type="scientific">Maribacter litopenaei</name>
    <dbReference type="NCBI Taxonomy" id="2976127"/>
    <lineage>
        <taxon>Bacteria</taxon>
        <taxon>Pseudomonadati</taxon>
        <taxon>Bacteroidota</taxon>
        <taxon>Flavobacteriia</taxon>
        <taxon>Flavobacteriales</taxon>
        <taxon>Flavobacteriaceae</taxon>
        <taxon>Maribacter</taxon>
    </lineage>
</organism>
<sequence length="71" mass="7839">MDRKASLHGLTFGTTKGHLVRATLESICFQVKAVIHAMEQDLQQPMPQIAMHGGLSKNTFVQNGLGKFNRC</sequence>
<feature type="domain" description="Carbohydrate kinase FGGY C-terminal" evidence="1">
    <location>
        <begin position="2"/>
        <end position="62"/>
    </location>
</feature>
<gene>
    <name evidence="2" type="ORF">NYZ99_12500</name>
</gene>
<accession>A0ABY5Y4L4</accession>
<dbReference type="EMBL" id="CP104205">
    <property type="protein sequence ID" value="UWX53933.1"/>
    <property type="molecule type" value="Genomic_DNA"/>
</dbReference>
<protein>
    <submittedName>
        <fullName evidence="2">FGGY-family carbohydrate kinase</fullName>
    </submittedName>
</protein>
<reference evidence="2" key="1">
    <citation type="submission" date="2022-09" db="EMBL/GenBank/DDBJ databases">
        <title>Maribacter litopenaei sp. nov., isolated from the intestinal tract of the Pacific White Shrimp, Litopenaeus vannamei.</title>
        <authorList>
            <person name="Kim S.Y."/>
            <person name="Hwang C.Y."/>
        </authorList>
    </citation>
    <scope>NUCLEOTIDE SEQUENCE</scope>
    <source>
        <strain evidence="2">HL-LV01</strain>
    </source>
</reference>
<dbReference type="Gene3D" id="3.30.420.40">
    <property type="match status" value="1"/>
</dbReference>
<dbReference type="Proteomes" id="UP001059209">
    <property type="component" value="Chromosome"/>
</dbReference>
<keyword evidence="3" id="KW-1185">Reference proteome</keyword>
<dbReference type="SUPFAM" id="SSF53067">
    <property type="entry name" value="Actin-like ATPase domain"/>
    <property type="match status" value="1"/>
</dbReference>
<dbReference type="InterPro" id="IPR018483">
    <property type="entry name" value="Carb_kinase_FGGY_CS"/>
</dbReference>
<evidence type="ECO:0000259" key="1">
    <source>
        <dbReference type="Pfam" id="PF02782"/>
    </source>
</evidence>
<dbReference type="Pfam" id="PF02782">
    <property type="entry name" value="FGGY_C"/>
    <property type="match status" value="1"/>
</dbReference>
<dbReference type="PROSITE" id="PS00445">
    <property type="entry name" value="FGGY_KINASES_2"/>
    <property type="match status" value="1"/>
</dbReference>
<dbReference type="InterPro" id="IPR018485">
    <property type="entry name" value="FGGY_C"/>
</dbReference>
<dbReference type="InterPro" id="IPR043129">
    <property type="entry name" value="ATPase_NBD"/>
</dbReference>
<dbReference type="RefSeq" id="WP_260571490.1">
    <property type="nucleotide sequence ID" value="NZ_CP104205.1"/>
</dbReference>
<keyword evidence="2" id="KW-0808">Transferase</keyword>
<evidence type="ECO:0000313" key="2">
    <source>
        <dbReference type="EMBL" id="UWX53933.1"/>
    </source>
</evidence>
<name>A0ABY5Y4L4_9FLAO</name>